<name>A0A6G1IQ90_9PLEO</name>
<feature type="chain" id="PRO_5026300238" description="SRCR domain-containing protein" evidence="1">
    <location>
        <begin position="21"/>
        <end position="136"/>
    </location>
</feature>
<proteinExistence type="predicted"/>
<reference evidence="2" key="1">
    <citation type="journal article" date="2020" name="Stud. Mycol.">
        <title>101 Dothideomycetes genomes: a test case for predicting lifestyles and emergence of pathogens.</title>
        <authorList>
            <person name="Haridas S."/>
            <person name="Albert R."/>
            <person name="Binder M."/>
            <person name="Bloem J."/>
            <person name="Labutti K."/>
            <person name="Salamov A."/>
            <person name="Andreopoulos B."/>
            <person name="Baker S."/>
            <person name="Barry K."/>
            <person name="Bills G."/>
            <person name="Bluhm B."/>
            <person name="Cannon C."/>
            <person name="Castanera R."/>
            <person name="Culley D."/>
            <person name="Daum C."/>
            <person name="Ezra D."/>
            <person name="Gonzalez J."/>
            <person name="Henrissat B."/>
            <person name="Kuo A."/>
            <person name="Liang C."/>
            <person name="Lipzen A."/>
            <person name="Lutzoni F."/>
            <person name="Magnuson J."/>
            <person name="Mondo S."/>
            <person name="Nolan M."/>
            <person name="Ohm R."/>
            <person name="Pangilinan J."/>
            <person name="Park H.-J."/>
            <person name="Ramirez L."/>
            <person name="Alfaro M."/>
            <person name="Sun H."/>
            <person name="Tritt A."/>
            <person name="Yoshinaga Y."/>
            <person name="Zwiers L.-H."/>
            <person name="Turgeon B."/>
            <person name="Goodwin S."/>
            <person name="Spatafora J."/>
            <person name="Crous P."/>
            <person name="Grigoriev I."/>
        </authorList>
    </citation>
    <scope>NUCLEOTIDE SEQUENCE</scope>
    <source>
        <strain evidence="2">CBS 122367</strain>
    </source>
</reference>
<protein>
    <recommendedName>
        <fullName evidence="4">SRCR domain-containing protein</fullName>
    </recommendedName>
</protein>
<sequence>MHVLAAATTTFVTLVTLTSAAATPSSPSREPARAAEHEVRDLDGKLVKRVPVPKCGIPGNMVCGWDMVNRGYDPEAMRDWLCEDLKKCDRNNGDVWNALWHCTENDYPVARWVCGGEGSCVVDRFNWMFTCKGGSC</sequence>
<keyword evidence="3" id="KW-1185">Reference proteome</keyword>
<gene>
    <name evidence="2" type="ORF">K458DRAFT_107452</name>
</gene>
<evidence type="ECO:0008006" key="4">
    <source>
        <dbReference type="Google" id="ProtNLM"/>
    </source>
</evidence>
<dbReference type="OrthoDB" id="4186099at2759"/>
<accession>A0A6G1IQ90</accession>
<dbReference type="AlphaFoldDB" id="A0A6G1IQ90"/>
<feature type="signal peptide" evidence="1">
    <location>
        <begin position="1"/>
        <end position="20"/>
    </location>
</feature>
<organism evidence="2 3">
    <name type="scientific">Lentithecium fluviatile CBS 122367</name>
    <dbReference type="NCBI Taxonomy" id="1168545"/>
    <lineage>
        <taxon>Eukaryota</taxon>
        <taxon>Fungi</taxon>
        <taxon>Dikarya</taxon>
        <taxon>Ascomycota</taxon>
        <taxon>Pezizomycotina</taxon>
        <taxon>Dothideomycetes</taxon>
        <taxon>Pleosporomycetidae</taxon>
        <taxon>Pleosporales</taxon>
        <taxon>Massarineae</taxon>
        <taxon>Lentitheciaceae</taxon>
        <taxon>Lentithecium</taxon>
    </lineage>
</organism>
<dbReference type="Proteomes" id="UP000799291">
    <property type="component" value="Unassembled WGS sequence"/>
</dbReference>
<evidence type="ECO:0000313" key="2">
    <source>
        <dbReference type="EMBL" id="KAF2680143.1"/>
    </source>
</evidence>
<keyword evidence="1" id="KW-0732">Signal</keyword>
<evidence type="ECO:0000313" key="3">
    <source>
        <dbReference type="Proteomes" id="UP000799291"/>
    </source>
</evidence>
<evidence type="ECO:0000256" key="1">
    <source>
        <dbReference type="SAM" id="SignalP"/>
    </source>
</evidence>
<dbReference type="EMBL" id="MU005598">
    <property type="protein sequence ID" value="KAF2680143.1"/>
    <property type="molecule type" value="Genomic_DNA"/>
</dbReference>